<accession>A0A3S0RIM1</accession>
<protein>
    <recommendedName>
        <fullName evidence="1">DUF6933 domain-containing protein</fullName>
    </recommendedName>
</protein>
<dbReference type="AlphaFoldDB" id="A0A3S0RIM1"/>
<proteinExistence type="predicted"/>
<gene>
    <name evidence="2" type="ORF">EKH80_17150</name>
</gene>
<dbReference type="Pfam" id="PF22016">
    <property type="entry name" value="DUF6933"/>
    <property type="match status" value="1"/>
</dbReference>
<dbReference type="InterPro" id="IPR053864">
    <property type="entry name" value="DUF6933"/>
</dbReference>
<dbReference type="RefSeq" id="WP_126686013.1">
    <property type="nucleotide sequence ID" value="NZ_RYYV01000015.1"/>
</dbReference>
<sequence>MIVLRCTSRLLKRMRQPVKLAEPPTPTNPLGEWYADIAFIDREPFVVLLNATTGAAMVLPGRAAFLKQLHIHAGQQFFKLLMHYGFDPEWPHCTQELLAWETAPVLANTRDRSLLGSMNRLKLESFDHFAYKNRSLPEAAAHWWEGMFRHPTLPDYDKNYTWHRPVELVAQRLVPPGTGMLGFGSAILDLQVAANDDV</sequence>
<dbReference type="OrthoDB" id="6057901at2"/>
<organism evidence="2 3">
    <name type="scientific">Dyella choica</name>
    <dbReference type="NCBI Taxonomy" id="1927959"/>
    <lineage>
        <taxon>Bacteria</taxon>
        <taxon>Pseudomonadati</taxon>
        <taxon>Pseudomonadota</taxon>
        <taxon>Gammaproteobacteria</taxon>
        <taxon>Lysobacterales</taxon>
        <taxon>Rhodanobacteraceae</taxon>
        <taxon>Dyella</taxon>
    </lineage>
</organism>
<evidence type="ECO:0000259" key="1">
    <source>
        <dbReference type="Pfam" id="PF22016"/>
    </source>
</evidence>
<dbReference type="Proteomes" id="UP000274358">
    <property type="component" value="Unassembled WGS sequence"/>
</dbReference>
<dbReference type="EMBL" id="RYYV01000015">
    <property type="protein sequence ID" value="RUL72416.1"/>
    <property type="molecule type" value="Genomic_DNA"/>
</dbReference>
<evidence type="ECO:0000313" key="2">
    <source>
        <dbReference type="EMBL" id="RUL72416.1"/>
    </source>
</evidence>
<name>A0A3S0RIM1_9GAMM</name>
<evidence type="ECO:0000313" key="3">
    <source>
        <dbReference type="Proteomes" id="UP000274358"/>
    </source>
</evidence>
<feature type="domain" description="DUF6933" evidence="1">
    <location>
        <begin position="4"/>
        <end position="148"/>
    </location>
</feature>
<reference evidence="2 3" key="1">
    <citation type="submission" date="2018-12" db="EMBL/GenBank/DDBJ databases">
        <title>Dyella dinghuensis sp. nov. DHOA06 and Dyella choica sp. nov. 4M-K27, isolated from forest soil.</title>
        <authorList>
            <person name="Qiu L.-H."/>
            <person name="Gao Z.-H."/>
        </authorList>
    </citation>
    <scope>NUCLEOTIDE SEQUENCE [LARGE SCALE GENOMIC DNA]</scope>
    <source>
        <strain evidence="2 3">4M-K27</strain>
    </source>
</reference>
<keyword evidence="3" id="KW-1185">Reference proteome</keyword>
<comment type="caution">
    <text evidence="2">The sequence shown here is derived from an EMBL/GenBank/DDBJ whole genome shotgun (WGS) entry which is preliminary data.</text>
</comment>